<dbReference type="InterPro" id="IPR052523">
    <property type="entry name" value="Trichothecene_AcTrans"/>
</dbReference>
<dbReference type="SUPFAM" id="SSF55729">
    <property type="entry name" value="Acyl-CoA N-acyltransferases (Nat)"/>
    <property type="match status" value="1"/>
</dbReference>
<dbReference type="InterPro" id="IPR016181">
    <property type="entry name" value="Acyl_CoA_acyltransferase"/>
</dbReference>
<sequence length="263" mass="28413">MPRHPKAYVRPAKLSEASEITDVLTRAFINDPTMCFYGGVPALVKDPAHPTLAEQKTIQELRVFMAAMVKIPGLVRGNIDVVAIPIDHDASSAKPESKERIAAVAMWLPPGVSLDFSLATMLRAGALKIAFSWGLTSVKRLGGDYTAAVEGSLAREFKAHNLPRPDSWHLFMIAVDTDQQGAGYSSMLFREGFHRASPSPCHLTASKPKNKDIYEHFGFELVDTHVVGVGEVNADGIKARHDAAVGVPGFVMIKASLKITIGG</sequence>
<reference evidence="1 2" key="1">
    <citation type="journal article" date="2015" name="Sci. Rep.">
        <title>Chromosome-level genome map provides insights into diverse defense mechanisms in the medicinal fungus Ganoderma sinense.</title>
        <authorList>
            <person name="Zhu Y."/>
            <person name="Xu J."/>
            <person name="Sun C."/>
            <person name="Zhou S."/>
            <person name="Xu H."/>
            <person name="Nelson D.R."/>
            <person name="Qian J."/>
            <person name="Song J."/>
            <person name="Luo H."/>
            <person name="Xiang L."/>
            <person name="Li Y."/>
            <person name="Xu Z."/>
            <person name="Ji A."/>
            <person name="Wang L."/>
            <person name="Lu S."/>
            <person name="Hayward A."/>
            <person name="Sun W."/>
            <person name="Li X."/>
            <person name="Schwartz D.C."/>
            <person name="Wang Y."/>
            <person name="Chen S."/>
        </authorList>
    </citation>
    <scope>NUCLEOTIDE SEQUENCE [LARGE SCALE GENOMIC DNA]</scope>
    <source>
        <strain evidence="1 2">ZZ0214-1</strain>
    </source>
</reference>
<dbReference type="Proteomes" id="UP000230002">
    <property type="component" value="Unassembled WGS sequence"/>
</dbReference>
<proteinExistence type="predicted"/>
<organism evidence="1 2">
    <name type="scientific">Ganoderma sinense ZZ0214-1</name>
    <dbReference type="NCBI Taxonomy" id="1077348"/>
    <lineage>
        <taxon>Eukaryota</taxon>
        <taxon>Fungi</taxon>
        <taxon>Dikarya</taxon>
        <taxon>Basidiomycota</taxon>
        <taxon>Agaricomycotina</taxon>
        <taxon>Agaricomycetes</taxon>
        <taxon>Polyporales</taxon>
        <taxon>Polyporaceae</taxon>
        <taxon>Ganoderma</taxon>
    </lineage>
</organism>
<dbReference type="AlphaFoldDB" id="A0A2G8SES0"/>
<dbReference type="OrthoDB" id="544277at2759"/>
<dbReference type="Gene3D" id="3.40.630.30">
    <property type="match status" value="1"/>
</dbReference>
<evidence type="ECO:0000313" key="2">
    <source>
        <dbReference type="Proteomes" id="UP000230002"/>
    </source>
</evidence>
<dbReference type="STRING" id="1077348.A0A2G8SES0"/>
<dbReference type="PANTHER" id="PTHR42791:SF1">
    <property type="entry name" value="N-ACETYLTRANSFERASE DOMAIN-CONTAINING PROTEIN"/>
    <property type="match status" value="1"/>
</dbReference>
<accession>A0A2G8SES0</accession>
<protein>
    <submittedName>
        <fullName evidence="1">Uncharacterized protein</fullName>
    </submittedName>
</protein>
<comment type="caution">
    <text evidence="1">The sequence shown here is derived from an EMBL/GenBank/DDBJ whole genome shotgun (WGS) entry which is preliminary data.</text>
</comment>
<dbReference type="PANTHER" id="PTHR42791">
    <property type="entry name" value="GNAT FAMILY ACETYLTRANSFERASE"/>
    <property type="match status" value="1"/>
</dbReference>
<gene>
    <name evidence="1" type="ORF">GSI_05442</name>
</gene>
<dbReference type="EMBL" id="AYKW01000011">
    <property type="protein sequence ID" value="PIL32197.1"/>
    <property type="molecule type" value="Genomic_DNA"/>
</dbReference>
<name>A0A2G8SES0_9APHY</name>
<keyword evidence="2" id="KW-1185">Reference proteome</keyword>
<evidence type="ECO:0000313" key="1">
    <source>
        <dbReference type="EMBL" id="PIL32197.1"/>
    </source>
</evidence>